<evidence type="ECO:0000313" key="9">
    <source>
        <dbReference type="Proteomes" id="UP001165740"/>
    </source>
</evidence>
<protein>
    <recommendedName>
        <fullName evidence="4">N(6)-adenosine-methyltransferase non-catalytic subunit METTL14</fullName>
    </recommendedName>
    <alternativeName>
        <fullName evidence="3">Methyltransferase-like protein 14</fullName>
    </alternativeName>
</protein>
<dbReference type="VEuPathDB" id="VectorBase:BGLB001994"/>
<evidence type="ECO:0000256" key="1">
    <source>
        <dbReference type="ARBA" id="ARBA00004123"/>
    </source>
</evidence>
<comment type="subcellular location">
    <subcellularLocation>
        <location evidence="1">Nucleus</location>
    </subcellularLocation>
</comment>
<evidence type="ECO:0000256" key="6">
    <source>
        <dbReference type="SAM" id="MobiDB-lite"/>
    </source>
</evidence>
<evidence type="ECO:0000313" key="8">
    <source>
        <dbReference type="Proteomes" id="UP000076420"/>
    </source>
</evidence>
<feature type="region of interest" description="Disordered" evidence="6">
    <location>
        <begin position="387"/>
        <end position="460"/>
    </location>
</feature>
<dbReference type="KEGG" id="bgt:106066273"/>
<evidence type="ECO:0000256" key="3">
    <source>
        <dbReference type="ARBA" id="ARBA00032942"/>
    </source>
</evidence>
<dbReference type="Pfam" id="PF05063">
    <property type="entry name" value="MT-A70"/>
    <property type="match status" value="1"/>
</dbReference>
<evidence type="ECO:0000313" key="10">
    <source>
        <dbReference type="RefSeq" id="XP_055876333.1"/>
    </source>
</evidence>
<evidence type="ECO:0000256" key="4">
    <source>
        <dbReference type="ARBA" id="ARBA00049757"/>
    </source>
</evidence>
<sequence>MSDSLKEMRERSKKRKQLLAQVYGTNNLKTILKTHDDDDVKLTAKKEKSSESPFDSSSSSPSVPSISLQFNKQRSPDVGPSGEGYKDDFETDEVYTDSSAFLKGTQSANPHNDYCQHFVDTGERPQNFIRDVGLANRFEEYPKLRELIRLKDELIEKTNGPPMYLQADLEYFDLRNLKCKFDVILLEPPLEEYQRTQGAVFEKYWDWDEIEALDIPAVAAQRSFLWIWCGNAEGLERGRLCLKRWGFRRCEDICWIKTNLKNPGHNKNLEPNAIFQRTKEHCLMGIKGTVKRSTDGDFIHANVDIDLIIEEEPEYGSKDKPVEIFHIIEHFCLGRRRLHLFGRNIRSGWLAVGPGLPSSNFDADTYKSYYESQPDAYLTGCSEEIERLRPKSPTPKNKQAPQQGGERGGRGGRGRGGSGRGPQGTGGQGAPQGRGAISGRFRGSGRGGGFKMRGMRDDIR</sequence>
<dbReference type="InterPro" id="IPR045123">
    <property type="entry name" value="METTL14-like"/>
</dbReference>
<keyword evidence="2" id="KW-0539">Nucleus</keyword>
<dbReference type="STRING" id="6526.A0A2C9JG19"/>
<dbReference type="OMA" id="FNSELYQ"/>
<organism evidence="7 8">
    <name type="scientific">Biomphalaria glabrata</name>
    <name type="common">Bloodfluke planorb</name>
    <name type="synonym">Freshwater snail</name>
    <dbReference type="NCBI Taxonomy" id="6526"/>
    <lineage>
        <taxon>Eukaryota</taxon>
        <taxon>Metazoa</taxon>
        <taxon>Spiralia</taxon>
        <taxon>Lophotrochozoa</taxon>
        <taxon>Mollusca</taxon>
        <taxon>Gastropoda</taxon>
        <taxon>Heterobranchia</taxon>
        <taxon>Euthyneura</taxon>
        <taxon>Panpulmonata</taxon>
        <taxon>Hygrophila</taxon>
        <taxon>Lymnaeoidea</taxon>
        <taxon>Planorbidae</taxon>
        <taxon>Biomphalaria</taxon>
    </lineage>
</organism>
<reference evidence="7" key="1">
    <citation type="submission" date="2020-05" db="UniProtKB">
        <authorList>
            <consortium name="EnsemblMetazoa"/>
        </authorList>
    </citation>
    <scope>IDENTIFICATION</scope>
    <source>
        <strain evidence="7">BB02</strain>
    </source>
</reference>
<accession>A0A2C9JG19</accession>
<dbReference type="OrthoDB" id="14833at2759"/>
<dbReference type="GO" id="GO:0036396">
    <property type="term" value="C:RNA N6-methyladenosine methyltransferase complex"/>
    <property type="evidence" value="ECO:0007669"/>
    <property type="project" value="TreeGrafter"/>
</dbReference>
<dbReference type="InterPro" id="IPR029063">
    <property type="entry name" value="SAM-dependent_MTases_sf"/>
</dbReference>
<dbReference type="GO" id="GO:0005634">
    <property type="term" value="C:nucleus"/>
    <property type="evidence" value="ECO:0007669"/>
    <property type="project" value="UniProtKB-SubCell"/>
</dbReference>
<keyword evidence="9" id="KW-1185">Reference proteome</keyword>
<dbReference type="PROSITE" id="PS51143">
    <property type="entry name" value="MT_A70"/>
    <property type="match status" value="1"/>
</dbReference>
<reference evidence="10" key="2">
    <citation type="submission" date="2025-04" db="UniProtKB">
        <authorList>
            <consortium name="RefSeq"/>
        </authorList>
    </citation>
    <scope>IDENTIFICATION</scope>
</reference>
<gene>
    <name evidence="7" type="primary">106066273</name>
    <name evidence="10" type="synonym">LOC106066273</name>
</gene>
<proteinExistence type="inferred from homology"/>
<evidence type="ECO:0000313" key="7">
    <source>
        <dbReference type="EnsemblMetazoa" id="BGLB001994-PB"/>
    </source>
</evidence>
<dbReference type="GO" id="GO:0003729">
    <property type="term" value="F:mRNA binding"/>
    <property type="evidence" value="ECO:0007669"/>
    <property type="project" value="TreeGrafter"/>
</dbReference>
<evidence type="ECO:0000256" key="2">
    <source>
        <dbReference type="ARBA" id="ARBA00023242"/>
    </source>
</evidence>
<dbReference type="Proteomes" id="UP000076420">
    <property type="component" value="Unassembled WGS sequence"/>
</dbReference>
<dbReference type="SUPFAM" id="SSF53335">
    <property type="entry name" value="S-adenosyl-L-methionine-dependent methyltransferases"/>
    <property type="match status" value="1"/>
</dbReference>
<feature type="region of interest" description="Disordered" evidence="6">
    <location>
        <begin position="33"/>
        <end position="89"/>
    </location>
</feature>
<comment type="similarity">
    <text evidence="5">Belongs to the MT-A70-like family.</text>
</comment>
<feature type="compositionally biased region" description="Gly residues" evidence="6">
    <location>
        <begin position="414"/>
        <end position="432"/>
    </location>
</feature>
<dbReference type="InterPro" id="IPR007757">
    <property type="entry name" value="MT-A70-like"/>
</dbReference>
<feature type="compositionally biased region" description="Low complexity" evidence="6">
    <location>
        <begin position="51"/>
        <end position="67"/>
    </location>
</feature>
<dbReference type="PANTHER" id="PTHR13107:SF0">
    <property type="entry name" value="N6-ADENOSINE-METHYLTRANSFERASE NON-CATALYTIC SUBUNIT"/>
    <property type="match status" value="1"/>
</dbReference>
<dbReference type="AlphaFoldDB" id="A0A2C9JG19"/>
<feature type="compositionally biased region" description="Gly residues" evidence="6">
    <location>
        <begin position="442"/>
        <end position="451"/>
    </location>
</feature>
<evidence type="ECO:0000256" key="5">
    <source>
        <dbReference type="PROSITE-ProRule" id="PRU00489"/>
    </source>
</evidence>
<dbReference type="Proteomes" id="UP001165740">
    <property type="component" value="Chromosome 2"/>
</dbReference>
<dbReference type="PANTHER" id="PTHR13107">
    <property type="entry name" value="N6-ADENOSINE-METHYLTRANSFERASE NON-CATALYTIC SUBUNIT"/>
    <property type="match status" value="1"/>
</dbReference>
<dbReference type="PROSITE" id="PS51592">
    <property type="entry name" value="SAM_MTA70L_2"/>
    <property type="match status" value="1"/>
</dbReference>
<dbReference type="RefSeq" id="XP_055876333.1">
    <property type="nucleotide sequence ID" value="XM_056020358.1"/>
</dbReference>
<dbReference type="VEuPathDB" id="VectorBase:BGLAX_032466"/>
<name>A0A2C9JG19_BIOGL</name>
<feature type="compositionally biased region" description="Basic and acidic residues" evidence="6">
    <location>
        <begin position="33"/>
        <end position="50"/>
    </location>
</feature>
<dbReference type="EnsemblMetazoa" id="BGLB001994-RB">
    <property type="protein sequence ID" value="BGLB001994-PB"/>
    <property type="gene ID" value="BGLB001994"/>
</dbReference>